<evidence type="ECO:0000313" key="6">
    <source>
        <dbReference type="EMBL" id="SHF33497.1"/>
    </source>
</evidence>
<dbReference type="SUPFAM" id="SSF56925">
    <property type="entry name" value="OMPA-like"/>
    <property type="match status" value="1"/>
</dbReference>
<dbReference type="InterPro" id="IPR050330">
    <property type="entry name" value="Bact_OuterMem_StrucFunc"/>
</dbReference>
<organism evidence="6 7">
    <name type="scientific">Dysgonomonas macrotermitis</name>
    <dbReference type="NCBI Taxonomy" id="1346286"/>
    <lineage>
        <taxon>Bacteria</taxon>
        <taxon>Pseudomonadati</taxon>
        <taxon>Bacteroidota</taxon>
        <taxon>Bacteroidia</taxon>
        <taxon>Bacteroidales</taxon>
        <taxon>Dysgonomonadaceae</taxon>
        <taxon>Dysgonomonas</taxon>
    </lineage>
</organism>
<keyword evidence="1 4" id="KW-0732">Signal</keyword>
<dbReference type="GO" id="GO:0016020">
    <property type="term" value="C:membrane"/>
    <property type="evidence" value="ECO:0007669"/>
    <property type="project" value="UniProtKB-UniRule"/>
</dbReference>
<dbReference type="Pfam" id="PF00691">
    <property type="entry name" value="OmpA"/>
    <property type="match status" value="1"/>
</dbReference>
<dbReference type="InterPro" id="IPR027385">
    <property type="entry name" value="Beta-barrel_OMP"/>
</dbReference>
<dbReference type="EMBL" id="FQUC01000005">
    <property type="protein sequence ID" value="SHF33497.1"/>
    <property type="molecule type" value="Genomic_DNA"/>
</dbReference>
<protein>
    <submittedName>
        <fullName evidence="6">Outer membrane protein beta-barrel domain-containing protein</fullName>
    </submittedName>
</protein>
<sequence length="383" mass="42301">MIMKKFYLFAFSAVLALSANAQEKALKQYGFGDNWFIQGQAGGSYTFSENSSKADLFDVVTPHVAVSVGKHFSPIAGARLQVGGWESKSYLGEVADKTYKYKYLQANTDVLLNLTNLFSTYQGDRAFNLYGIMGLGFVHTFADRDVKEASIKTHNNIVPRVGLQADFRLTESLSLNVEATGNLMADRFNGNVGGRSHDGTLNALLGLTYRFTKGGFQTVDVIDPSELTALNDKVNEQQSQLRNKDRQIQEYKASIAGLERQLAEKPVEVVTKGESEVILNAVVVFRIGSAKLEQNQDINIYNAAKYLQENKDVNVTVTGYADKSTGTAAINQRLSEQRAKAVADVLVNKYGIERSRITTEASGDKVQPFQIDSWNRVVIFTAK</sequence>
<evidence type="ECO:0000259" key="5">
    <source>
        <dbReference type="PROSITE" id="PS51123"/>
    </source>
</evidence>
<feature type="domain" description="OmpA-like" evidence="5">
    <location>
        <begin position="272"/>
        <end position="383"/>
    </location>
</feature>
<dbReference type="PANTHER" id="PTHR30329">
    <property type="entry name" value="STATOR ELEMENT OF FLAGELLAR MOTOR COMPLEX"/>
    <property type="match status" value="1"/>
</dbReference>
<dbReference type="AlphaFoldDB" id="A0A1M5ATS5"/>
<evidence type="ECO:0000256" key="4">
    <source>
        <dbReference type="SAM" id="SignalP"/>
    </source>
</evidence>
<reference evidence="7" key="1">
    <citation type="submission" date="2016-11" db="EMBL/GenBank/DDBJ databases">
        <authorList>
            <person name="Varghese N."/>
            <person name="Submissions S."/>
        </authorList>
    </citation>
    <scope>NUCLEOTIDE SEQUENCE [LARGE SCALE GENOMIC DNA]</scope>
    <source>
        <strain evidence="7">DSM 27370</strain>
    </source>
</reference>
<dbReference type="STRING" id="1346286.SAMN05444362_105154"/>
<keyword evidence="3" id="KW-0175">Coiled coil</keyword>
<keyword evidence="7" id="KW-1185">Reference proteome</keyword>
<feature type="coiled-coil region" evidence="3">
    <location>
        <begin position="227"/>
        <end position="261"/>
    </location>
</feature>
<proteinExistence type="predicted"/>
<dbReference type="InterPro" id="IPR011250">
    <property type="entry name" value="OMP/PagP_B-barrel"/>
</dbReference>
<dbReference type="CDD" id="cd07185">
    <property type="entry name" value="OmpA_C-like"/>
    <property type="match status" value="1"/>
</dbReference>
<feature type="signal peptide" evidence="4">
    <location>
        <begin position="1"/>
        <end position="21"/>
    </location>
</feature>
<feature type="chain" id="PRO_5012092858" evidence="4">
    <location>
        <begin position="22"/>
        <end position="383"/>
    </location>
</feature>
<dbReference type="InterPro" id="IPR036737">
    <property type="entry name" value="OmpA-like_sf"/>
</dbReference>
<evidence type="ECO:0000256" key="1">
    <source>
        <dbReference type="ARBA" id="ARBA00022729"/>
    </source>
</evidence>
<dbReference type="PROSITE" id="PS51123">
    <property type="entry name" value="OMPA_2"/>
    <property type="match status" value="1"/>
</dbReference>
<name>A0A1M5ATS5_9BACT</name>
<dbReference type="Pfam" id="PF13505">
    <property type="entry name" value="OMP_b-brl"/>
    <property type="match status" value="1"/>
</dbReference>
<dbReference type="PANTHER" id="PTHR30329:SF21">
    <property type="entry name" value="LIPOPROTEIN YIAD-RELATED"/>
    <property type="match status" value="1"/>
</dbReference>
<accession>A0A1M5ATS5</accession>
<evidence type="ECO:0000256" key="2">
    <source>
        <dbReference type="PROSITE-ProRule" id="PRU00473"/>
    </source>
</evidence>
<dbReference type="InterPro" id="IPR006665">
    <property type="entry name" value="OmpA-like"/>
</dbReference>
<dbReference type="SUPFAM" id="SSF103088">
    <property type="entry name" value="OmpA-like"/>
    <property type="match status" value="1"/>
</dbReference>
<gene>
    <name evidence="6" type="ORF">SAMN05444362_105154</name>
</gene>
<dbReference type="Proteomes" id="UP000184480">
    <property type="component" value="Unassembled WGS sequence"/>
</dbReference>
<keyword evidence="2" id="KW-0472">Membrane</keyword>
<dbReference type="Gene3D" id="3.30.1330.60">
    <property type="entry name" value="OmpA-like domain"/>
    <property type="match status" value="1"/>
</dbReference>
<dbReference type="Gene3D" id="2.40.160.20">
    <property type="match status" value="1"/>
</dbReference>
<evidence type="ECO:0000313" key="7">
    <source>
        <dbReference type="Proteomes" id="UP000184480"/>
    </source>
</evidence>
<evidence type="ECO:0000256" key="3">
    <source>
        <dbReference type="SAM" id="Coils"/>
    </source>
</evidence>